<keyword evidence="8" id="KW-0449">Lipoprotein</keyword>
<evidence type="ECO:0000256" key="7">
    <source>
        <dbReference type="ARBA" id="ARBA00023180"/>
    </source>
</evidence>
<proteinExistence type="predicted"/>
<feature type="compositionally biased region" description="Low complexity" evidence="9">
    <location>
        <begin position="281"/>
        <end position="295"/>
    </location>
</feature>
<keyword evidence="13" id="KW-1185">Reference proteome</keyword>
<dbReference type="GO" id="GO:0005886">
    <property type="term" value="C:plasma membrane"/>
    <property type="evidence" value="ECO:0007669"/>
    <property type="project" value="UniProtKB-SubCell"/>
</dbReference>
<evidence type="ECO:0000256" key="10">
    <source>
        <dbReference type="SAM" id="SignalP"/>
    </source>
</evidence>
<evidence type="ECO:0000313" key="13">
    <source>
        <dbReference type="Proteomes" id="UP000000702"/>
    </source>
</evidence>
<evidence type="ECO:0000256" key="3">
    <source>
        <dbReference type="ARBA" id="ARBA00022475"/>
    </source>
</evidence>
<dbReference type="AlphaFoldDB" id="F9WDF4"/>
<dbReference type="InterPro" id="IPR025932">
    <property type="entry name" value="Trypano_VSG_B_N_dom"/>
</dbReference>
<protein>
    <submittedName>
        <fullName evidence="12">Variant surface glycoprotein</fullName>
    </submittedName>
</protein>
<evidence type="ECO:0000256" key="4">
    <source>
        <dbReference type="ARBA" id="ARBA00022622"/>
    </source>
</evidence>
<evidence type="ECO:0000256" key="5">
    <source>
        <dbReference type="ARBA" id="ARBA00022729"/>
    </source>
</evidence>
<comment type="subcellular location">
    <subcellularLocation>
        <location evidence="2">Cell membrane</location>
        <topology evidence="2">Lipid-anchor</topology>
        <topology evidence="2">GPI-anchor</topology>
    </subcellularLocation>
</comment>
<dbReference type="EMBL" id="CAEQ01001862">
    <property type="protein sequence ID" value="CCD15307.1"/>
    <property type="molecule type" value="Genomic_DNA"/>
</dbReference>
<dbReference type="Pfam" id="PF13206">
    <property type="entry name" value="VSG_B"/>
    <property type="match status" value="1"/>
</dbReference>
<feature type="region of interest" description="Disordered" evidence="9">
    <location>
        <begin position="264"/>
        <end position="319"/>
    </location>
</feature>
<gene>
    <name evidence="12" type="ORF">TCIL3000_0_58380</name>
</gene>
<evidence type="ECO:0000256" key="1">
    <source>
        <dbReference type="ARBA" id="ARBA00002523"/>
    </source>
</evidence>
<evidence type="ECO:0000256" key="2">
    <source>
        <dbReference type="ARBA" id="ARBA00004609"/>
    </source>
</evidence>
<keyword evidence="6" id="KW-0472">Membrane</keyword>
<name>F9WDF4_TRYCI</name>
<keyword evidence="5 10" id="KW-0732">Signal</keyword>
<feature type="domain" description="Trypanosome variant surface glycoprotein B-type N-terminal" evidence="11">
    <location>
        <begin position="47"/>
        <end position="273"/>
    </location>
</feature>
<sequence>MLKLWMVVSVLGVGMVYVYGDKKNHNGDEHVLLCKVLKAAVFSHKRNSGSKDLKRALHITIFGSENGGDLETLKGTLSGDYDVPNGRNRASVCGQPHNGVSRTGKPPRWPGHSAPHDLLCLCTPGQEWWPLSIGNEMKELCGESKGALKADTVEGWGTISRPSGVVNGKEILTATWNTVTKKCLENDGQEGDLKDALKKFIAKLNHTEASTYKDKYLLGEGDFNSYPCGGNEKLCVMYYNSTKYEHIMPWWTVLEKATQAEVQKQEKKKDNKAENLKQKAQKQQQIQNQEHSQPQHTPRTAALKSTKQVTTEADKNNPENISAPIVTLEDTNGTIIAQSFPWLLSAILLI</sequence>
<evidence type="ECO:0000256" key="8">
    <source>
        <dbReference type="ARBA" id="ARBA00023288"/>
    </source>
</evidence>
<reference evidence="13" key="1">
    <citation type="submission" date="2011-07" db="EMBL/GenBank/DDBJ databases">
        <title>Divergent evolution of antigenic variation in African trypanosomes.</title>
        <authorList>
            <person name="Jackson A.P."/>
            <person name="Berry A."/>
            <person name="Allison H.C."/>
            <person name="Burton P."/>
            <person name="Anderson J."/>
            <person name="Aslett M."/>
            <person name="Brown R."/>
            <person name="Corton N."/>
            <person name="Harris D."/>
            <person name="Hauser H."/>
            <person name="Gamble J."/>
            <person name="Gilderthorp R."/>
            <person name="McQuillan J."/>
            <person name="Quail M.A."/>
            <person name="Sanders M."/>
            <person name="Van Tonder A."/>
            <person name="Ginger M.L."/>
            <person name="Donelson J.E."/>
            <person name="Field M.C."/>
            <person name="Barry J.D."/>
            <person name="Berriman M."/>
            <person name="Hertz-Fowler C."/>
        </authorList>
    </citation>
    <scope>NUCLEOTIDE SEQUENCE [LARGE SCALE GENOMIC DNA]</scope>
    <source>
        <strain evidence="13">IL3000</strain>
    </source>
</reference>
<comment type="caution">
    <text evidence="12">The sequence shown here is derived from an EMBL/GenBank/DDBJ whole genome shotgun (WGS) entry which is preliminary data.</text>
</comment>
<evidence type="ECO:0000259" key="11">
    <source>
        <dbReference type="Pfam" id="PF13206"/>
    </source>
</evidence>
<evidence type="ECO:0000256" key="9">
    <source>
        <dbReference type="SAM" id="MobiDB-lite"/>
    </source>
</evidence>
<evidence type="ECO:0000313" key="12">
    <source>
        <dbReference type="EMBL" id="CCD15307.1"/>
    </source>
</evidence>
<keyword evidence="7" id="KW-0325">Glycoprotein</keyword>
<accession>F9WDF4</accession>
<dbReference type="VEuPathDB" id="TriTrypDB:TcIL3000_0_58380"/>
<evidence type="ECO:0000256" key="6">
    <source>
        <dbReference type="ARBA" id="ARBA00023136"/>
    </source>
</evidence>
<feature type="chain" id="PRO_5003389009" evidence="10">
    <location>
        <begin position="21"/>
        <end position="350"/>
    </location>
</feature>
<keyword evidence="3" id="KW-1003">Cell membrane</keyword>
<dbReference type="Proteomes" id="UP000000702">
    <property type="component" value="Unassembled WGS sequence"/>
</dbReference>
<keyword evidence="4" id="KW-0336">GPI-anchor</keyword>
<feature type="signal peptide" evidence="10">
    <location>
        <begin position="1"/>
        <end position="20"/>
    </location>
</feature>
<feature type="compositionally biased region" description="Basic and acidic residues" evidence="9">
    <location>
        <begin position="264"/>
        <end position="277"/>
    </location>
</feature>
<dbReference type="GO" id="GO:0098552">
    <property type="term" value="C:side of membrane"/>
    <property type="evidence" value="ECO:0007669"/>
    <property type="project" value="UniProtKB-KW"/>
</dbReference>
<organism evidence="12 13">
    <name type="scientific">Trypanosoma congolense (strain IL3000)</name>
    <dbReference type="NCBI Taxonomy" id="1068625"/>
    <lineage>
        <taxon>Eukaryota</taxon>
        <taxon>Discoba</taxon>
        <taxon>Euglenozoa</taxon>
        <taxon>Kinetoplastea</taxon>
        <taxon>Metakinetoplastina</taxon>
        <taxon>Trypanosomatida</taxon>
        <taxon>Trypanosomatidae</taxon>
        <taxon>Trypanosoma</taxon>
        <taxon>Nannomonas</taxon>
    </lineage>
</organism>
<reference evidence="12 13" key="2">
    <citation type="journal article" date="2012" name="Proc. Natl. Acad. Sci. U.S.A.">
        <title>Antigenic diversity is generated by distinct evolutionary mechanisms in African trypanosome species.</title>
        <authorList>
            <person name="Jackson A.P."/>
            <person name="Berry A."/>
            <person name="Aslett M."/>
            <person name="Allison H.C."/>
            <person name="Burton P."/>
            <person name="Vavrova-Anderson J."/>
            <person name="Brown R."/>
            <person name="Browne H."/>
            <person name="Corton N."/>
            <person name="Hauser H."/>
            <person name="Gamble J."/>
            <person name="Gilderthorp R."/>
            <person name="Marcello L."/>
            <person name="McQuillan J."/>
            <person name="Otto T.D."/>
            <person name="Quail M.A."/>
            <person name="Sanders M.J."/>
            <person name="van Tonder A."/>
            <person name="Ginger M.L."/>
            <person name="Field M.C."/>
            <person name="Barry J.D."/>
            <person name="Hertz-Fowler C."/>
            <person name="Berriman M."/>
        </authorList>
    </citation>
    <scope>NUCLEOTIDE SEQUENCE [LARGE SCALE GENOMIC DNA]</scope>
    <source>
        <strain evidence="12 13">IL3000</strain>
    </source>
</reference>
<comment type="function">
    <text evidence="1">VSG forms a coat on the surface of the parasite. The trypanosome evades the immune response of the host by expressing a series of antigenically distinct VSGs from an estimated 1000 VSG genes.</text>
</comment>